<dbReference type="PANTHER" id="PTHR18866">
    <property type="entry name" value="CARBOXYLASE:PYRUVATE/ACETYL-COA/PROPIONYL-COA CARBOXYLASE"/>
    <property type="match status" value="1"/>
</dbReference>
<dbReference type="PANTHER" id="PTHR18866:SF128">
    <property type="entry name" value="UREA AMIDOLYASE"/>
    <property type="match status" value="1"/>
</dbReference>
<evidence type="ECO:0000256" key="1">
    <source>
        <dbReference type="ARBA" id="ARBA00023267"/>
    </source>
</evidence>
<feature type="domain" description="Carbamoyl phosphate synthase ATP-binding" evidence="2">
    <location>
        <begin position="7"/>
        <end position="45"/>
    </location>
</feature>
<organism evidence="3 4">
    <name type="scientific">Candidatus Pantoea carbekii</name>
    <dbReference type="NCBI Taxonomy" id="1235990"/>
    <lineage>
        <taxon>Bacteria</taxon>
        <taxon>Pseudomonadati</taxon>
        <taxon>Pseudomonadota</taxon>
        <taxon>Gammaproteobacteria</taxon>
        <taxon>Enterobacterales</taxon>
        <taxon>Erwiniaceae</taxon>
        <taxon>Pantoea</taxon>
    </lineage>
</organism>
<dbReference type="InterPro" id="IPR005479">
    <property type="entry name" value="CPAse_ATP-bd"/>
</dbReference>
<dbReference type="GO" id="GO:0005524">
    <property type="term" value="F:ATP binding"/>
    <property type="evidence" value="ECO:0007669"/>
    <property type="project" value="InterPro"/>
</dbReference>
<gene>
    <name evidence="3" type="ORF">HHS_05150</name>
</gene>
<dbReference type="InterPro" id="IPR050856">
    <property type="entry name" value="Biotin_carboxylase_complex"/>
</dbReference>
<name>U3U6B6_9GAMM</name>
<dbReference type="AlphaFoldDB" id="U3U6B6"/>
<dbReference type="EMBL" id="AP012554">
    <property type="protein sequence ID" value="BAO00485.1"/>
    <property type="molecule type" value="Genomic_DNA"/>
</dbReference>
<keyword evidence="4" id="KW-1185">Reference proteome</keyword>
<sequence length="82" mass="9436">MFMILRQGAFHFLEVNTHLQVEHAVTESVIKIDIIIDCMLQLTVCDTMDSKYLEKPHSVSIEARIYAENSIKNFQPNLVQVS</sequence>
<evidence type="ECO:0000313" key="3">
    <source>
        <dbReference type="EMBL" id="BAO00485.1"/>
    </source>
</evidence>
<reference evidence="3 4" key="1">
    <citation type="submission" date="2012-10" db="EMBL/GenBank/DDBJ databases">
        <title>Genome sequence of the symbiont of the pentatomidae stink bug Halyomorpha halys.</title>
        <authorList>
            <person name="Kobayashi H."/>
            <person name="Fujii-Muramatsu R."/>
            <person name="Takeishi K."/>
            <person name="Noda H."/>
        </authorList>
    </citation>
    <scope>NUCLEOTIDE SEQUENCE [LARGE SCALE GENOMIC DNA]</scope>
</reference>
<protein>
    <recommendedName>
        <fullName evidence="2">Carbamoyl phosphate synthase ATP-binding domain-containing protein</fullName>
    </recommendedName>
</protein>
<dbReference type="Pfam" id="PF02786">
    <property type="entry name" value="CPSase_L_D2"/>
    <property type="match status" value="1"/>
</dbReference>
<evidence type="ECO:0000259" key="2">
    <source>
        <dbReference type="Pfam" id="PF02786"/>
    </source>
</evidence>
<proteinExistence type="predicted"/>
<accession>U3U6B6</accession>
<dbReference type="Gene3D" id="3.30.470.20">
    <property type="entry name" value="ATP-grasp fold, B domain"/>
    <property type="match status" value="1"/>
</dbReference>
<evidence type="ECO:0000313" key="4">
    <source>
        <dbReference type="Proteomes" id="UP000016900"/>
    </source>
</evidence>
<dbReference type="KEGG" id="hhs:HHS_05150"/>
<keyword evidence="1" id="KW-0092">Biotin</keyword>
<dbReference type="Proteomes" id="UP000016900">
    <property type="component" value="Chromosome"/>
</dbReference>
<dbReference type="eggNOG" id="COG0439">
    <property type="taxonomic scope" value="Bacteria"/>
</dbReference>